<dbReference type="SUPFAM" id="SSF74731">
    <property type="entry name" value="Ribosomal protein L20"/>
    <property type="match status" value="1"/>
</dbReference>
<organism evidence="9 10">
    <name type="scientific">Candidatus Adlerbacteria bacterium RIFCSPHIGHO2_02_FULL_52_17</name>
    <dbReference type="NCBI Taxonomy" id="1797240"/>
    <lineage>
        <taxon>Bacteria</taxon>
        <taxon>Candidatus Adleribacteriota</taxon>
    </lineage>
</organism>
<name>A0A1F4XR35_9BACT</name>
<evidence type="ECO:0000256" key="7">
    <source>
        <dbReference type="HAMAP-Rule" id="MF_00382"/>
    </source>
</evidence>
<dbReference type="FunFam" id="1.10.1900.20:FF:000001">
    <property type="entry name" value="50S ribosomal protein L20"/>
    <property type="match status" value="1"/>
</dbReference>
<keyword evidence="2 7" id="KW-0699">rRNA-binding</keyword>
<dbReference type="GO" id="GO:0006412">
    <property type="term" value="P:translation"/>
    <property type="evidence" value="ECO:0007669"/>
    <property type="project" value="InterPro"/>
</dbReference>
<evidence type="ECO:0000313" key="9">
    <source>
        <dbReference type="EMBL" id="OGC84058.1"/>
    </source>
</evidence>
<dbReference type="InterPro" id="IPR049946">
    <property type="entry name" value="RIBOSOMAL_L20_CS"/>
</dbReference>
<dbReference type="Pfam" id="PF00453">
    <property type="entry name" value="Ribosomal_L20"/>
    <property type="match status" value="1"/>
</dbReference>
<dbReference type="PRINTS" id="PR00062">
    <property type="entry name" value="RIBOSOMALL20"/>
</dbReference>
<dbReference type="GO" id="GO:1990904">
    <property type="term" value="C:ribonucleoprotein complex"/>
    <property type="evidence" value="ECO:0007669"/>
    <property type="project" value="UniProtKB-KW"/>
</dbReference>
<evidence type="ECO:0000256" key="8">
    <source>
        <dbReference type="RuleBase" id="RU000560"/>
    </source>
</evidence>
<dbReference type="AlphaFoldDB" id="A0A1F4XR35"/>
<dbReference type="Gene3D" id="1.10.1900.20">
    <property type="entry name" value="Ribosomal protein L20"/>
    <property type="match status" value="1"/>
</dbReference>
<comment type="similarity">
    <text evidence="1 7 8">Belongs to the bacterial ribosomal protein bL20 family.</text>
</comment>
<keyword evidence="4 7" id="KW-0689">Ribosomal protein</keyword>
<dbReference type="GO" id="GO:0003735">
    <property type="term" value="F:structural constituent of ribosome"/>
    <property type="evidence" value="ECO:0007669"/>
    <property type="project" value="InterPro"/>
</dbReference>
<evidence type="ECO:0000313" key="10">
    <source>
        <dbReference type="Proteomes" id="UP000177564"/>
    </source>
</evidence>
<dbReference type="GO" id="GO:0000027">
    <property type="term" value="P:ribosomal large subunit assembly"/>
    <property type="evidence" value="ECO:0007669"/>
    <property type="project" value="UniProtKB-UniRule"/>
</dbReference>
<reference evidence="9 10" key="1">
    <citation type="journal article" date="2016" name="Nat. Commun.">
        <title>Thousands of microbial genomes shed light on interconnected biogeochemical processes in an aquifer system.</title>
        <authorList>
            <person name="Anantharaman K."/>
            <person name="Brown C.T."/>
            <person name="Hug L.A."/>
            <person name="Sharon I."/>
            <person name="Castelle C.J."/>
            <person name="Probst A.J."/>
            <person name="Thomas B.C."/>
            <person name="Singh A."/>
            <person name="Wilkins M.J."/>
            <person name="Karaoz U."/>
            <person name="Brodie E.L."/>
            <person name="Williams K.H."/>
            <person name="Hubbard S.S."/>
            <person name="Banfield J.F."/>
        </authorList>
    </citation>
    <scope>NUCLEOTIDE SEQUENCE [LARGE SCALE GENOMIC DNA]</scope>
</reference>
<keyword evidence="3 7" id="KW-0694">RNA-binding</keyword>
<comment type="function">
    <text evidence="7 8">Binds directly to 23S ribosomal RNA and is necessary for the in vitro assembly process of the 50S ribosomal subunit. It is not involved in the protein synthesizing functions of that subunit.</text>
</comment>
<dbReference type="GO" id="GO:0019843">
    <property type="term" value="F:rRNA binding"/>
    <property type="evidence" value="ECO:0007669"/>
    <property type="project" value="UniProtKB-UniRule"/>
</dbReference>
<dbReference type="InterPro" id="IPR005813">
    <property type="entry name" value="Ribosomal_bL20"/>
</dbReference>
<dbReference type="STRING" id="1797240.A3D68_01970"/>
<dbReference type="Proteomes" id="UP000177564">
    <property type="component" value="Unassembled WGS sequence"/>
</dbReference>
<sequence>MARVKGGKTSAKRRRNVLSQVKGYRFARSKKERAAKEAIVHAGKYAFAHRRDKKNDFRRLWNVRLNAGLRSIDASLTYSRFIGTLNKKNIKVNRKMLSELAQLYPESFARLVKKVS</sequence>
<evidence type="ECO:0000256" key="4">
    <source>
        <dbReference type="ARBA" id="ARBA00022980"/>
    </source>
</evidence>
<protein>
    <recommendedName>
        <fullName evidence="6 7">Large ribosomal subunit protein bL20</fullName>
    </recommendedName>
</protein>
<proteinExistence type="inferred from homology"/>
<dbReference type="PROSITE" id="PS00937">
    <property type="entry name" value="RIBOSOMAL_L20"/>
    <property type="match status" value="1"/>
</dbReference>
<dbReference type="EMBL" id="MEWU01000003">
    <property type="protein sequence ID" value="OGC84058.1"/>
    <property type="molecule type" value="Genomic_DNA"/>
</dbReference>
<dbReference type="NCBIfam" id="TIGR01032">
    <property type="entry name" value="rplT_bact"/>
    <property type="match status" value="1"/>
</dbReference>
<evidence type="ECO:0000256" key="2">
    <source>
        <dbReference type="ARBA" id="ARBA00022730"/>
    </source>
</evidence>
<dbReference type="HAMAP" id="MF_00382">
    <property type="entry name" value="Ribosomal_bL20"/>
    <property type="match status" value="1"/>
</dbReference>
<dbReference type="InterPro" id="IPR035566">
    <property type="entry name" value="Ribosomal_protein_bL20_C"/>
</dbReference>
<evidence type="ECO:0000256" key="6">
    <source>
        <dbReference type="ARBA" id="ARBA00035172"/>
    </source>
</evidence>
<keyword evidence="5 7" id="KW-0687">Ribonucleoprotein</keyword>
<dbReference type="PANTHER" id="PTHR10986">
    <property type="entry name" value="39S RIBOSOMAL PROTEIN L20"/>
    <property type="match status" value="1"/>
</dbReference>
<accession>A0A1F4XR35</accession>
<comment type="caution">
    <text evidence="9">The sequence shown here is derived from an EMBL/GenBank/DDBJ whole genome shotgun (WGS) entry which is preliminary data.</text>
</comment>
<evidence type="ECO:0000256" key="1">
    <source>
        <dbReference type="ARBA" id="ARBA00007698"/>
    </source>
</evidence>
<gene>
    <name evidence="7" type="primary">rplT</name>
    <name evidence="9" type="ORF">A3D68_01970</name>
</gene>
<evidence type="ECO:0000256" key="5">
    <source>
        <dbReference type="ARBA" id="ARBA00023274"/>
    </source>
</evidence>
<dbReference type="CDD" id="cd07026">
    <property type="entry name" value="Ribosomal_L20"/>
    <property type="match status" value="1"/>
</dbReference>
<dbReference type="Gene3D" id="6.10.160.10">
    <property type="match status" value="1"/>
</dbReference>
<dbReference type="GO" id="GO:0005840">
    <property type="term" value="C:ribosome"/>
    <property type="evidence" value="ECO:0007669"/>
    <property type="project" value="UniProtKB-KW"/>
</dbReference>
<evidence type="ECO:0000256" key="3">
    <source>
        <dbReference type="ARBA" id="ARBA00022884"/>
    </source>
</evidence>